<keyword evidence="2" id="KW-1185">Reference proteome</keyword>
<dbReference type="RefSeq" id="WP_025830841.1">
    <property type="nucleotide sequence ID" value="NZ_CAMTFU010000053.1"/>
</dbReference>
<reference evidence="2" key="1">
    <citation type="submission" date="2016-11" db="EMBL/GenBank/DDBJ databases">
        <authorList>
            <person name="Varghese N."/>
            <person name="Submissions S."/>
        </authorList>
    </citation>
    <scope>NUCLEOTIDE SEQUENCE [LARGE SCALE GENOMIC DNA]</scope>
    <source>
        <strain evidence="2">DSM 26884</strain>
    </source>
</reference>
<proteinExistence type="predicted"/>
<organism evidence="1 2">
    <name type="scientific">Bacteroides stercorirosoris</name>
    <dbReference type="NCBI Taxonomy" id="871324"/>
    <lineage>
        <taxon>Bacteria</taxon>
        <taxon>Pseudomonadati</taxon>
        <taxon>Bacteroidota</taxon>
        <taxon>Bacteroidia</taxon>
        <taxon>Bacteroidales</taxon>
        <taxon>Bacteroidaceae</taxon>
        <taxon>Bacteroides</taxon>
    </lineage>
</organism>
<dbReference type="AlphaFoldDB" id="A0A1M6CTV5"/>
<dbReference type="Proteomes" id="UP000184192">
    <property type="component" value="Unassembled WGS sequence"/>
</dbReference>
<name>A0A1M6CTV5_9BACE</name>
<evidence type="ECO:0000313" key="1">
    <source>
        <dbReference type="EMBL" id="SHI64505.1"/>
    </source>
</evidence>
<sequence>MTKYLFYIIGLCLFCSCSDSTPGEEPPVTPPEPTPTITISKPEFVFGFTGESKYSYCPSALKQEDGSVHLFFCGNPENQIMVDNIFHIKINPDGSQTAPKSVLQPGIAGTWDDHHTCDPSVIEGSFSWNNVTYKYAMFFLSNMYGVYYNEIGVAFSNSLDADSWVKYPKQIVRKTWSDDGDQEIGGGGKSWGVGQPSVVSLDKKGKVLLTYTIGDIGGTRIAWAEADFSNMDSYTISTPMTIVQSGLLAIDNQSRDYTCNSEFAINQDADKIVMIRPVQPMPNDYPAYLNSALEIDYMNLSDFMNQSGSWTPIYRITPDDTGYPRNHNATLLRDNFGHLQDWEEPAFYFTVSKAAPDVQPSGSSHAEWTYHIWKSKVVKSK</sequence>
<dbReference type="InterPro" id="IPR023296">
    <property type="entry name" value="Glyco_hydro_beta-prop_sf"/>
</dbReference>
<evidence type="ECO:0000313" key="2">
    <source>
        <dbReference type="Proteomes" id="UP000184192"/>
    </source>
</evidence>
<dbReference type="PROSITE" id="PS51257">
    <property type="entry name" value="PROKAR_LIPOPROTEIN"/>
    <property type="match status" value="1"/>
</dbReference>
<dbReference type="Gene3D" id="2.115.10.20">
    <property type="entry name" value="Glycosyl hydrolase domain, family 43"/>
    <property type="match status" value="1"/>
</dbReference>
<accession>A0A1M6CTV5</accession>
<dbReference type="SUPFAM" id="SSF75005">
    <property type="entry name" value="Arabinanase/levansucrase/invertase"/>
    <property type="match status" value="1"/>
</dbReference>
<gene>
    <name evidence="1" type="ORF">SAMN05444350_10548</name>
</gene>
<dbReference type="EMBL" id="FQZN01000005">
    <property type="protein sequence ID" value="SHI64505.1"/>
    <property type="molecule type" value="Genomic_DNA"/>
</dbReference>
<protein>
    <recommendedName>
        <fullName evidence="3">Sugar-binding protein</fullName>
    </recommendedName>
</protein>
<evidence type="ECO:0008006" key="3">
    <source>
        <dbReference type="Google" id="ProtNLM"/>
    </source>
</evidence>
<dbReference type="GeneID" id="92711282"/>
<dbReference type="eggNOG" id="ENOG502ZCM6">
    <property type="taxonomic scope" value="Bacteria"/>
</dbReference>